<dbReference type="Pfam" id="PF10408">
    <property type="entry name" value="Ufd2P_core"/>
    <property type="match status" value="1"/>
</dbReference>
<dbReference type="Pfam" id="PF04564">
    <property type="entry name" value="U-box"/>
    <property type="match status" value="1"/>
</dbReference>
<evidence type="ECO:0000256" key="9">
    <source>
        <dbReference type="ARBA" id="ARBA00013592"/>
    </source>
</evidence>
<evidence type="ECO:0000256" key="3">
    <source>
        <dbReference type="ARBA" id="ARBA00004123"/>
    </source>
</evidence>
<evidence type="ECO:0000256" key="4">
    <source>
        <dbReference type="ARBA" id="ARBA00004496"/>
    </source>
</evidence>
<dbReference type="InterPro" id="IPR000463">
    <property type="entry name" value="Fatty_acid-bd"/>
</dbReference>
<comment type="function">
    <text evidence="19">Ubiquitin-protein ligase that probably functions as an E3 ligase in conjunction with specific E1 and E2 ligases. May also function as an E4 ligase mediating the assembly of polyubiquitin chains on substrates ubiquitinated by another E3 ubiquitin ligase. May regulate myosin assembly in striated muscles together with STUB1 and VCP/p97 by targeting myosin chaperone UNC45B for proteasomal degradation.</text>
</comment>
<dbReference type="PANTHER" id="PTHR13931">
    <property type="entry name" value="UBIQUITINATION FACTOR E4"/>
    <property type="match status" value="1"/>
</dbReference>
<dbReference type="GO" id="GO:0005737">
    <property type="term" value="C:cytoplasm"/>
    <property type="evidence" value="ECO:0007669"/>
    <property type="project" value="UniProtKB-SubCell"/>
</dbReference>
<evidence type="ECO:0000256" key="5">
    <source>
        <dbReference type="ARBA" id="ARBA00004906"/>
    </source>
</evidence>
<keyword evidence="13" id="KW-0833">Ubl conjugation pathway</keyword>
<keyword evidence="11" id="KW-0597">Phosphoprotein</keyword>
<dbReference type="InterPro" id="IPR000566">
    <property type="entry name" value="Lipocln_cytosolic_FA-bd_dom"/>
</dbReference>
<evidence type="ECO:0000256" key="20">
    <source>
        <dbReference type="ARBA" id="ARBA00072779"/>
    </source>
</evidence>
<evidence type="ECO:0000256" key="7">
    <source>
        <dbReference type="ARBA" id="ARBA00008390"/>
    </source>
</evidence>
<evidence type="ECO:0000256" key="19">
    <source>
        <dbReference type="ARBA" id="ARBA00056267"/>
    </source>
</evidence>
<dbReference type="PROSITE" id="PS51698">
    <property type="entry name" value="U_BOX"/>
    <property type="match status" value="1"/>
</dbReference>
<proteinExistence type="inferred from homology"/>
<dbReference type="GO" id="GO:0005634">
    <property type="term" value="C:nucleus"/>
    <property type="evidence" value="ECO:0007669"/>
    <property type="project" value="UniProtKB-SubCell"/>
</dbReference>
<dbReference type="GO" id="GO:0036503">
    <property type="term" value="P:ERAD pathway"/>
    <property type="evidence" value="ECO:0007669"/>
    <property type="project" value="InterPro"/>
</dbReference>
<dbReference type="SUPFAM" id="SSF50814">
    <property type="entry name" value="Lipocalins"/>
    <property type="match status" value="1"/>
</dbReference>
<comment type="similarity">
    <text evidence="6">Belongs to the ubiquitin conjugation factor E4 family.</text>
</comment>
<dbReference type="InterPro" id="IPR012674">
    <property type="entry name" value="Calycin"/>
</dbReference>
<gene>
    <name evidence="26" type="ORF">EXN66_Car012447</name>
</gene>
<feature type="compositionally biased region" description="Low complexity" evidence="24">
    <location>
        <begin position="197"/>
        <end position="220"/>
    </location>
</feature>
<dbReference type="InterPro" id="IPR045132">
    <property type="entry name" value="UBE4"/>
</dbReference>
<comment type="function">
    <text evidence="2">Cytosolic CRABPs may regulate the access of retinoic acid to the nuclear retinoic acid receptors.</text>
</comment>
<dbReference type="GO" id="GO:0000209">
    <property type="term" value="P:protein polyubiquitination"/>
    <property type="evidence" value="ECO:0007669"/>
    <property type="project" value="TreeGrafter"/>
</dbReference>
<feature type="region of interest" description="Disordered" evidence="24">
    <location>
        <begin position="364"/>
        <end position="403"/>
    </location>
</feature>
<evidence type="ECO:0000256" key="8">
    <source>
        <dbReference type="ARBA" id="ARBA00012483"/>
    </source>
</evidence>
<keyword evidence="27" id="KW-1185">Reference proteome</keyword>
<dbReference type="InterPro" id="IPR013083">
    <property type="entry name" value="Znf_RING/FYVE/PHD"/>
</dbReference>
<evidence type="ECO:0000256" key="16">
    <source>
        <dbReference type="ARBA" id="ARBA00023072"/>
    </source>
</evidence>
<comment type="similarity">
    <text evidence="7 23">Belongs to the calycin superfamily. Fatty-acid binding protein (FABP) family.</text>
</comment>
<evidence type="ECO:0000256" key="15">
    <source>
        <dbReference type="ARBA" id="ARBA00022990"/>
    </source>
</evidence>
<keyword evidence="16" id="KW-0683">Retinol-binding</keyword>
<dbReference type="UniPathway" id="UPA00143"/>
<keyword evidence="23" id="KW-0813">Transport</keyword>
<evidence type="ECO:0000256" key="14">
    <source>
        <dbReference type="ARBA" id="ARBA00022893"/>
    </source>
</evidence>
<feature type="compositionally biased region" description="Low complexity" evidence="24">
    <location>
        <begin position="366"/>
        <end position="387"/>
    </location>
</feature>
<evidence type="ECO:0000256" key="17">
    <source>
        <dbReference type="ARBA" id="ARBA00023242"/>
    </source>
</evidence>
<comment type="subcellular location">
    <subcellularLocation>
        <location evidence="4">Cytoplasm</location>
    </subcellularLocation>
    <subcellularLocation>
        <location evidence="3">Nucleus</location>
    </subcellularLocation>
</comment>
<dbReference type="GO" id="GO:0006511">
    <property type="term" value="P:ubiquitin-dependent protein catabolic process"/>
    <property type="evidence" value="ECO:0007669"/>
    <property type="project" value="InterPro"/>
</dbReference>
<evidence type="ECO:0000256" key="21">
    <source>
        <dbReference type="ARBA" id="ARBA00081821"/>
    </source>
</evidence>
<dbReference type="CDD" id="cd16658">
    <property type="entry name" value="RING-Ubox_UBE4B"/>
    <property type="match status" value="1"/>
</dbReference>
<feature type="domain" description="U-box" evidence="25">
    <location>
        <begin position="1240"/>
        <end position="1313"/>
    </location>
</feature>
<sequence>MPASLCGTWEIISNVNFEGYMVALGIGPNLQKIALKLKLKKVIEQKGDQYIIKTASTFRNYIITFRVGQHFEEFTKGLDNRRVKSLVTWEGNKLVCEQSGEKKNRGWAHWMEDDKLHLIRRRRLARLAGGQTSQPSTPLSTPLTSPQRETPPGPLPGPSVTAPQPLPPAASQSMGLNVHSGTPATSPMGTSVVAYGSQSSEGVSSLSSSPSNSLETQSQSLSRSQSMDIDTASCEKSMPQVDVDSGIENMEVEDSDRREKRNLTDKETSTNSDVSEEQALQLICKILRVSWKEQDRDVIFLPSLAAEFHQKPKDVYSDFKDLIGQILMEVLMMSTQLRVHNPFASLTATSQPIAAAKSPDHRLTLMQPSSQGGSPMGPSAGSFGASSLSRQDSSDEDSEEDEDFARVQFGSSLGACGGGTSNDSTSDRFTIESCKETEMLNYLIERFDSVGMEERKAPKMCSQPNVSQLLSNIRSQCISHVALILQGTLTQPRGLLQQSLLVPYMLCRNLPYGFIQELVRITHQEEEVFRQIFIPILHGLALAVKECSFDSDNFKFPLMALAELCEIKFGKTHPVCNLITSLPLWCPKPLSPGCGREIQRLSYLGAFFSLSVFAEDDIKVGDKYFSGPAITIENTRVVSQSLQHYLESARGDLFKVLHNILLNGETRELALNYMAALFNYNIKKAQMQTDDKLVSTDGFMLNFLWVLQQLSMKIKLETVDPYYIFHPRCRLVVSLEETRLKATMEELKTWLTDLHDDPNKFSEPKFPTECFFLTLHTHHLSILPSCRRYIRRLRAIRELNRTVEELKNSESQWKDSPLASRHREMLKRCKTQLKKLVRAKACADVGLLDENLLRRCLQFYSTVIQLILRMVDPVYPNITLPLNPEIPKSFAALPEFYVEDVAEFLLFVVQYSPQVLYEPCVQDIVAFLVVFICSQNYIRNPYLIAKLVEVLFVTNPAVQPRTQRFSEMMENHPLSIKHLVPALMKFYTDVEHTGATSEFYDKFTIRYHISTIFKSLWQNSAHHGTFMEEFNSGKQFVRYINMLINDTTFLLDESLESLKRIHEVQEEMKNKEQWDQLPRDQQQSRQSQLTQDERVSRSYLALATETVEMFHILTKQVQKPFLRPELGPRLAAMLNFNLQQLCGPKCRDLKVENPEKYGFEPKKLLDQLTDIYLQLDCARFAKAIADDQRSYSRELFEEVISKMRKAGIKSSIAIEKFKLLSEKVEEIVAKNSQSEMDYSDAPDEFKDPLMDTLMTDPVMLPSGKIMDRSIILRHLLNSPTDPFNRQPLTESMLESVPELKERIHTWMREKQGGRAI</sequence>
<comment type="catalytic activity">
    <reaction evidence="1">
        <text>S-ubiquitinyl-[E2 ubiquitin-conjugating enzyme]-L-cysteine + [acceptor protein]-L-lysine = [E2 ubiquitin-conjugating enzyme]-L-cysteine + N(6)-ubiquitinyl-[acceptor protein]-L-lysine.</text>
        <dbReference type="EC" id="2.3.2.27"/>
    </reaction>
</comment>
<dbReference type="PRINTS" id="PR00178">
    <property type="entry name" value="FATTYACIDBP"/>
</dbReference>
<dbReference type="Gene3D" id="2.40.128.20">
    <property type="match status" value="1"/>
</dbReference>
<dbReference type="SMART" id="SM00504">
    <property type="entry name" value="Ubox"/>
    <property type="match status" value="1"/>
</dbReference>
<dbReference type="PROSITE" id="PS00214">
    <property type="entry name" value="FABP"/>
    <property type="match status" value="1"/>
</dbReference>
<evidence type="ECO:0000313" key="26">
    <source>
        <dbReference type="EMBL" id="KAF3696769.1"/>
    </source>
</evidence>
<dbReference type="GO" id="GO:0034450">
    <property type="term" value="F:ubiquitin-ubiquitin ligase activity"/>
    <property type="evidence" value="ECO:0007669"/>
    <property type="project" value="InterPro"/>
</dbReference>
<dbReference type="GO" id="GO:0016918">
    <property type="term" value="F:retinal binding"/>
    <property type="evidence" value="ECO:0007669"/>
    <property type="project" value="UniProtKB-KW"/>
</dbReference>
<dbReference type="Gene3D" id="3.30.40.10">
    <property type="entry name" value="Zinc/RING finger domain, C3HC4 (zinc finger)"/>
    <property type="match status" value="1"/>
</dbReference>
<evidence type="ECO:0000256" key="11">
    <source>
        <dbReference type="ARBA" id="ARBA00022553"/>
    </source>
</evidence>
<feature type="compositionally biased region" description="Acidic residues" evidence="24">
    <location>
        <begin position="394"/>
        <end position="403"/>
    </location>
</feature>
<evidence type="ECO:0000256" key="6">
    <source>
        <dbReference type="ARBA" id="ARBA00007434"/>
    </source>
</evidence>
<feature type="region of interest" description="Disordered" evidence="24">
    <location>
        <begin position="127"/>
        <end position="272"/>
    </location>
</feature>
<reference evidence="27" key="2">
    <citation type="submission" date="2019-02" db="EMBL/GenBank/DDBJ databases">
        <title>Opniocepnalus argus Var Kimnra genome.</title>
        <authorList>
            <person name="Zhou C."/>
            <person name="Xiao S."/>
        </authorList>
    </citation>
    <scope>NUCLEOTIDE SEQUENCE [LARGE SCALE GENOMIC DNA]</scope>
</reference>
<evidence type="ECO:0000256" key="23">
    <source>
        <dbReference type="RuleBase" id="RU003696"/>
    </source>
</evidence>
<accession>A0A6G1Q2U1</accession>
<reference evidence="26 27" key="1">
    <citation type="submission" date="2019-02" db="EMBL/GenBank/DDBJ databases">
        <title>Opniocepnalus argus genome.</title>
        <authorList>
            <person name="Zhou C."/>
            <person name="Xiao S."/>
        </authorList>
    </citation>
    <scope>NUCLEOTIDE SEQUENCE [LARGE SCALE GENOMIC DNA]</scope>
    <source>
        <strain evidence="26">OARG1902GOOAL</strain>
        <tissue evidence="26">Muscle</tissue>
    </source>
</reference>
<evidence type="ECO:0000256" key="22">
    <source>
        <dbReference type="ARBA" id="ARBA00083610"/>
    </source>
</evidence>
<keyword evidence="15" id="KW-0007">Acetylation</keyword>
<evidence type="ECO:0000256" key="18">
    <source>
        <dbReference type="ARBA" id="ARBA00030108"/>
    </source>
</evidence>
<evidence type="ECO:0000256" key="2">
    <source>
        <dbReference type="ARBA" id="ARBA00003699"/>
    </source>
</evidence>
<comment type="pathway">
    <text evidence="5">Protein modification; protein ubiquitination.</text>
</comment>
<dbReference type="InterPro" id="IPR019474">
    <property type="entry name" value="Ub_conjug_fac_E4_core"/>
</dbReference>
<feature type="region of interest" description="Disordered" evidence="24">
    <location>
        <begin position="1070"/>
        <end position="1091"/>
    </location>
</feature>
<keyword evidence="12" id="KW-0808">Transferase</keyword>
<evidence type="ECO:0000256" key="12">
    <source>
        <dbReference type="ARBA" id="ARBA00022679"/>
    </source>
</evidence>
<evidence type="ECO:0000256" key="24">
    <source>
        <dbReference type="SAM" id="MobiDB-lite"/>
    </source>
</evidence>
<feature type="compositionally biased region" description="Low complexity" evidence="24">
    <location>
        <begin position="127"/>
        <end position="147"/>
    </location>
</feature>
<dbReference type="InterPro" id="IPR003613">
    <property type="entry name" value="Ubox_domain"/>
</dbReference>
<evidence type="ECO:0000259" key="25">
    <source>
        <dbReference type="PROSITE" id="PS51698"/>
    </source>
</evidence>
<feature type="compositionally biased region" description="Polar residues" evidence="24">
    <location>
        <begin position="179"/>
        <end position="189"/>
    </location>
</feature>
<keyword evidence="10" id="KW-0963">Cytoplasm</keyword>
<dbReference type="GO" id="GO:0000151">
    <property type="term" value="C:ubiquitin ligase complex"/>
    <property type="evidence" value="ECO:0007669"/>
    <property type="project" value="InterPro"/>
</dbReference>
<dbReference type="Proteomes" id="UP000503349">
    <property type="component" value="Chromosome 12"/>
</dbReference>
<dbReference type="Pfam" id="PF00061">
    <property type="entry name" value="Lipocalin"/>
    <property type="match status" value="1"/>
</dbReference>
<dbReference type="GO" id="GO:0019841">
    <property type="term" value="F:retinol binding"/>
    <property type="evidence" value="ECO:0007669"/>
    <property type="project" value="UniProtKB-KW"/>
</dbReference>
<keyword evidence="17" id="KW-0539">Nucleus</keyword>
<feature type="compositionally biased region" description="Low complexity" evidence="24">
    <location>
        <begin position="1079"/>
        <end position="1090"/>
    </location>
</feature>
<dbReference type="FunFam" id="3.30.40.10:FF:000060">
    <property type="entry name" value="ubiquitin conjugation factor E4 B"/>
    <property type="match status" value="1"/>
</dbReference>
<protein>
    <recommendedName>
        <fullName evidence="9">Cellular retinoic acid-binding protein 1</fullName>
        <ecNumber evidence="8">2.3.2.27</ecNumber>
    </recommendedName>
    <alternativeName>
        <fullName evidence="18">Cellular retinoic acid-binding protein I</fullName>
    </alternativeName>
    <alternativeName>
        <fullName evidence="22">RING-type E3 ubiquitin transferase E4 B</fullName>
    </alternativeName>
    <alternativeName>
        <fullName evidence="20">Ubiquitin conjugation factor E4 B</fullName>
    </alternativeName>
    <alternativeName>
        <fullName evidence="21">Ubiquitin fusion degradation protein 2</fullName>
    </alternativeName>
</protein>
<evidence type="ECO:0000256" key="13">
    <source>
        <dbReference type="ARBA" id="ARBA00022786"/>
    </source>
</evidence>
<evidence type="ECO:0000256" key="10">
    <source>
        <dbReference type="ARBA" id="ARBA00022490"/>
    </source>
</evidence>
<dbReference type="PANTHER" id="PTHR13931:SF2">
    <property type="entry name" value="UBIQUITIN CONJUGATION FACTOR E4 B"/>
    <property type="match status" value="1"/>
</dbReference>
<dbReference type="FunFam" id="2.40.128.20:FF:000001">
    <property type="entry name" value="Fatty acid-binding protein, adipocyte"/>
    <property type="match status" value="1"/>
</dbReference>
<dbReference type="SUPFAM" id="SSF57850">
    <property type="entry name" value="RING/U-box"/>
    <property type="match status" value="1"/>
</dbReference>
<keyword evidence="14" id="KW-0845">Vitamin A</keyword>
<dbReference type="EC" id="2.3.2.27" evidence="8"/>
<dbReference type="EMBL" id="CM015723">
    <property type="protein sequence ID" value="KAF3696769.1"/>
    <property type="molecule type" value="Genomic_DNA"/>
</dbReference>
<feature type="compositionally biased region" description="Basic and acidic residues" evidence="24">
    <location>
        <begin position="255"/>
        <end position="268"/>
    </location>
</feature>
<evidence type="ECO:0000256" key="1">
    <source>
        <dbReference type="ARBA" id="ARBA00000900"/>
    </source>
</evidence>
<name>A0A6G1Q2U1_CHAAH</name>
<organism evidence="26 27">
    <name type="scientific">Channa argus</name>
    <name type="common">Northern snakehead</name>
    <name type="synonym">Ophicephalus argus</name>
    <dbReference type="NCBI Taxonomy" id="215402"/>
    <lineage>
        <taxon>Eukaryota</taxon>
        <taxon>Metazoa</taxon>
        <taxon>Chordata</taxon>
        <taxon>Craniata</taxon>
        <taxon>Vertebrata</taxon>
        <taxon>Euteleostomi</taxon>
        <taxon>Actinopterygii</taxon>
        <taxon>Neopterygii</taxon>
        <taxon>Teleostei</taxon>
        <taxon>Neoteleostei</taxon>
        <taxon>Acanthomorphata</taxon>
        <taxon>Anabantaria</taxon>
        <taxon>Anabantiformes</taxon>
        <taxon>Channoidei</taxon>
        <taxon>Channidae</taxon>
        <taxon>Channa</taxon>
    </lineage>
</organism>
<evidence type="ECO:0000313" key="27">
    <source>
        <dbReference type="Proteomes" id="UP000503349"/>
    </source>
</evidence>